<feature type="compositionally biased region" description="Basic residues" evidence="9">
    <location>
        <begin position="105"/>
        <end position="120"/>
    </location>
</feature>
<reference evidence="13" key="1">
    <citation type="submission" date="2020-06" db="EMBL/GenBank/DDBJ databases">
        <authorList>
            <person name="Ji K."/>
            <person name="Li J."/>
        </authorList>
    </citation>
    <scope>NUCLEOTIDE SEQUENCE</scope>
    <source>
        <strain evidence="13">JKM2019</strain>
        <tissue evidence="13">Whole body</tissue>
    </source>
</reference>
<keyword evidence="5 10" id="KW-0732">Signal</keyword>
<keyword evidence="6" id="KW-0472">Membrane</keyword>
<dbReference type="Pfam" id="PF06535">
    <property type="entry name" value="RGM_N"/>
    <property type="match status" value="1"/>
</dbReference>
<evidence type="ECO:0000259" key="11">
    <source>
        <dbReference type="Pfam" id="PF06534"/>
    </source>
</evidence>
<feature type="domain" description="Repulsive guidance molecule C-terminal" evidence="11">
    <location>
        <begin position="291"/>
        <end position="546"/>
    </location>
</feature>
<evidence type="ECO:0000256" key="4">
    <source>
        <dbReference type="ARBA" id="ARBA00022622"/>
    </source>
</evidence>
<dbReference type="GO" id="GO:0098552">
    <property type="term" value="C:side of membrane"/>
    <property type="evidence" value="ECO:0007669"/>
    <property type="project" value="UniProtKB-KW"/>
</dbReference>
<evidence type="ECO:0000256" key="9">
    <source>
        <dbReference type="SAM" id="MobiDB-lite"/>
    </source>
</evidence>
<feature type="chain" id="PRO_5038963682" evidence="10">
    <location>
        <begin position="25"/>
        <end position="616"/>
    </location>
</feature>
<dbReference type="GO" id="GO:0030509">
    <property type="term" value="P:BMP signaling pathway"/>
    <property type="evidence" value="ECO:0007669"/>
    <property type="project" value="TreeGrafter"/>
</dbReference>
<evidence type="ECO:0000256" key="6">
    <source>
        <dbReference type="ARBA" id="ARBA00023136"/>
    </source>
</evidence>
<dbReference type="Pfam" id="PF06534">
    <property type="entry name" value="RGM_C"/>
    <property type="match status" value="1"/>
</dbReference>
<reference evidence="13" key="2">
    <citation type="journal article" date="2021" name="World Allergy Organ. J.">
        <title>Chromosome-level assembly of Dermatophagoides farinae genome and transcriptome reveals two novel allergens Der f 37 and Der f 39.</title>
        <authorList>
            <person name="Chen J."/>
            <person name="Cai Z."/>
            <person name="Fan D."/>
            <person name="Hu J."/>
            <person name="Hou Y."/>
            <person name="He Y."/>
            <person name="Zhang Z."/>
            <person name="Zhao Z."/>
            <person name="Gao P."/>
            <person name="Hu W."/>
            <person name="Sun J."/>
            <person name="Li J."/>
            <person name="Ji K."/>
        </authorList>
    </citation>
    <scope>NUCLEOTIDE SEQUENCE</scope>
    <source>
        <strain evidence="13">JKM2019</strain>
    </source>
</reference>
<comment type="caution">
    <text evidence="13">The sequence shown here is derived from an EMBL/GenBank/DDBJ whole genome shotgun (WGS) entry which is preliminary data.</text>
</comment>
<feature type="domain" description="Repulsive guidance molecule N-terminal" evidence="12">
    <location>
        <begin position="59"/>
        <end position="100"/>
    </location>
</feature>
<keyword evidence="8" id="KW-0449">Lipoprotein</keyword>
<evidence type="ECO:0000256" key="10">
    <source>
        <dbReference type="SAM" id="SignalP"/>
    </source>
</evidence>
<name>A0A9D4P913_DERFA</name>
<dbReference type="PANTHER" id="PTHR31428">
    <property type="entry name" value="RGM DOMAIN FAMILY MEMBER DRAG-1"/>
    <property type="match status" value="1"/>
</dbReference>
<evidence type="ECO:0000256" key="8">
    <source>
        <dbReference type="ARBA" id="ARBA00023288"/>
    </source>
</evidence>
<evidence type="ECO:0000256" key="3">
    <source>
        <dbReference type="ARBA" id="ARBA00022475"/>
    </source>
</evidence>
<dbReference type="GO" id="GO:0015026">
    <property type="term" value="F:coreceptor activity"/>
    <property type="evidence" value="ECO:0007669"/>
    <property type="project" value="TreeGrafter"/>
</dbReference>
<dbReference type="InterPro" id="IPR010536">
    <property type="entry name" value="RGM_N"/>
</dbReference>
<protein>
    <submittedName>
        <fullName evidence="13">Uncharacterized protein</fullName>
    </submittedName>
</protein>
<feature type="region of interest" description="Disordered" evidence="9">
    <location>
        <begin position="105"/>
        <end position="146"/>
    </location>
</feature>
<dbReference type="AlphaFoldDB" id="A0A9D4P913"/>
<evidence type="ECO:0000256" key="1">
    <source>
        <dbReference type="ARBA" id="ARBA00004609"/>
    </source>
</evidence>
<dbReference type="GO" id="GO:0005886">
    <property type="term" value="C:plasma membrane"/>
    <property type="evidence" value="ECO:0007669"/>
    <property type="project" value="UniProtKB-SubCell"/>
</dbReference>
<proteinExistence type="inferred from homology"/>
<dbReference type="Proteomes" id="UP000828236">
    <property type="component" value="Unassembled WGS sequence"/>
</dbReference>
<evidence type="ECO:0000313" key="13">
    <source>
        <dbReference type="EMBL" id="KAH7646293.1"/>
    </source>
</evidence>
<comment type="subcellular location">
    <subcellularLocation>
        <location evidence="1">Cell membrane</location>
        <topology evidence="1">Lipid-anchor</topology>
        <topology evidence="1">GPI-anchor</topology>
    </subcellularLocation>
</comment>
<evidence type="ECO:0000259" key="12">
    <source>
        <dbReference type="Pfam" id="PF06535"/>
    </source>
</evidence>
<keyword evidence="7" id="KW-0325">Glycoprotein</keyword>
<dbReference type="PANTHER" id="PTHR31428:SF6">
    <property type="entry name" value="REPULSIVE GUIDANCE MOLECULE B HOMOLOG DRAG-1"/>
    <property type="match status" value="1"/>
</dbReference>
<gene>
    <name evidence="13" type="ORF">HUG17_1831</name>
</gene>
<keyword evidence="4" id="KW-0336">GPI-anchor</keyword>
<evidence type="ECO:0000256" key="5">
    <source>
        <dbReference type="ARBA" id="ARBA00022729"/>
    </source>
</evidence>
<feature type="signal peptide" evidence="10">
    <location>
        <begin position="1"/>
        <end position="24"/>
    </location>
</feature>
<accession>A0A9D4P913</accession>
<dbReference type="EMBL" id="SDOV01000001">
    <property type="protein sequence ID" value="KAH7646293.1"/>
    <property type="molecule type" value="Genomic_DNA"/>
</dbReference>
<dbReference type="InterPro" id="IPR009496">
    <property type="entry name" value="RGM_C"/>
</dbReference>
<organism evidence="13">
    <name type="scientific">Dermatophagoides farinae</name>
    <name type="common">American house dust mite</name>
    <dbReference type="NCBI Taxonomy" id="6954"/>
    <lineage>
        <taxon>Eukaryota</taxon>
        <taxon>Metazoa</taxon>
        <taxon>Ecdysozoa</taxon>
        <taxon>Arthropoda</taxon>
        <taxon>Chelicerata</taxon>
        <taxon>Arachnida</taxon>
        <taxon>Acari</taxon>
        <taxon>Acariformes</taxon>
        <taxon>Sarcoptiformes</taxon>
        <taxon>Astigmata</taxon>
        <taxon>Psoroptidia</taxon>
        <taxon>Analgoidea</taxon>
        <taxon>Pyroglyphidae</taxon>
        <taxon>Dermatophagoidinae</taxon>
        <taxon>Dermatophagoides</taxon>
    </lineage>
</organism>
<keyword evidence="3" id="KW-1003">Cell membrane</keyword>
<evidence type="ECO:0000256" key="7">
    <source>
        <dbReference type="ARBA" id="ARBA00023180"/>
    </source>
</evidence>
<sequence>MFSKLFKSFHYFIFISMLCLCVNSQPLLSSSSSNEQSLISMTSNPCTEKIGHCSFSSLDRMSCPEIKELKQCLDNLKQICHGSIHYHSFSSLVDRKSTEHCRVKNNNHRNRHRQRNKLQHHQLSSSSTQRPPIRSMFPESSWHQQLSTSNEAMVKSGPVHHRKNPISLDSLVNIPSSPVIATQVKFNNNKSNKPEYFQYCLQAAYNYTIGMNILPNKKNLAEHRPFLRHQRYKRQNDRVADIMYHHLQPQRERQQRPQMNDLNSRLNETTAQLASELIFKPVHPMTPSLTCIIFGDPHLRTFDSQYQTCNCLGARSMLEHPLFDVQITNTRILDQFNSTGVTKVTVLVRRFNPCMISNELIYETDSLAQASPAGTFTDGSVYNFNNMVYINTSMKDMVVTIHLEHIGARVYISQFIHTKFLNVVIKFLTSKSNLVRQDLVLNAINPISLCKSGCHHRELINIENELKPRKSQRNRLRSALEKYPIQNNDLFSISKLRLDDSGNMNVGVITSESTDENMVLQDCYEKNLIGYYRLACLYDTMIKGAASTLPFVFASSFDEPKFTTLNNHLAYTNHSSNMIHDQSGSSTIWSNHCSFLTIICLIIVSQYCSLFLFDYL</sequence>
<dbReference type="InterPro" id="IPR040287">
    <property type="entry name" value="RGM"/>
</dbReference>
<evidence type="ECO:0000256" key="2">
    <source>
        <dbReference type="ARBA" id="ARBA00005321"/>
    </source>
</evidence>
<dbReference type="Gene3D" id="3.40.1000.10">
    <property type="entry name" value="Mog1/PsbP, alpha/beta/alpha sandwich"/>
    <property type="match status" value="1"/>
</dbReference>
<comment type="similarity">
    <text evidence="2">Belongs to the repulsive guidance molecule (RGM) family.</text>
</comment>